<dbReference type="CDD" id="cd04301">
    <property type="entry name" value="NAT_SF"/>
    <property type="match status" value="1"/>
</dbReference>
<dbReference type="GO" id="GO:0016747">
    <property type="term" value="F:acyltransferase activity, transferring groups other than amino-acyl groups"/>
    <property type="evidence" value="ECO:0007669"/>
    <property type="project" value="InterPro"/>
</dbReference>
<dbReference type="InterPro" id="IPR000182">
    <property type="entry name" value="GNAT_dom"/>
</dbReference>
<dbReference type="RefSeq" id="WP_235021525.1">
    <property type="nucleotide sequence ID" value="NZ_FUWZ01000002.1"/>
</dbReference>
<reference evidence="3" key="1">
    <citation type="submission" date="2017-02" db="EMBL/GenBank/DDBJ databases">
        <authorList>
            <person name="Varghese N."/>
            <person name="Submissions S."/>
        </authorList>
    </citation>
    <scope>NUCLEOTIDE SEQUENCE [LARGE SCALE GENOMIC DNA]</scope>
    <source>
        <strain evidence="3">DSM 22224</strain>
    </source>
</reference>
<accession>A0A1T4QWR1</accession>
<dbReference type="STRING" id="634771.SAMN04488128_102622"/>
<dbReference type="Gene3D" id="3.40.630.30">
    <property type="match status" value="1"/>
</dbReference>
<dbReference type="AlphaFoldDB" id="A0A1T4QWR1"/>
<proteinExistence type="predicted"/>
<dbReference type="PROSITE" id="PS51186">
    <property type="entry name" value="GNAT"/>
    <property type="match status" value="1"/>
</dbReference>
<dbReference type="InterPro" id="IPR016181">
    <property type="entry name" value="Acyl_CoA_acyltransferase"/>
</dbReference>
<dbReference type="Proteomes" id="UP000190367">
    <property type="component" value="Unassembled WGS sequence"/>
</dbReference>
<dbReference type="SUPFAM" id="SSF55729">
    <property type="entry name" value="Acyl-CoA N-acyltransferases (Nat)"/>
    <property type="match status" value="1"/>
</dbReference>
<organism evidence="2 3">
    <name type="scientific">Chitinophaga eiseniae</name>
    <dbReference type="NCBI Taxonomy" id="634771"/>
    <lineage>
        <taxon>Bacteria</taxon>
        <taxon>Pseudomonadati</taxon>
        <taxon>Bacteroidota</taxon>
        <taxon>Chitinophagia</taxon>
        <taxon>Chitinophagales</taxon>
        <taxon>Chitinophagaceae</taxon>
        <taxon>Chitinophaga</taxon>
    </lineage>
</organism>
<evidence type="ECO:0000259" key="1">
    <source>
        <dbReference type="PROSITE" id="PS51186"/>
    </source>
</evidence>
<dbReference type="EMBL" id="FUWZ01000002">
    <property type="protein sequence ID" value="SKA07891.1"/>
    <property type="molecule type" value="Genomic_DNA"/>
</dbReference>
<protein>
    <submittedName>
        <fullName evidence="2">ElaA protein</fullName>
    </submittedName>
</protein>
<gene>
    <name evidence="2" type="ORF">SAMN04488128_102622</name>
</gene>
<name>A0A1T4QWR1_9BACT</name>
<evidence type="ECO:0000313" key="2">
    <source>
        <dbReference type="EMBL" id="SKA07891.1"/>
    </source>
</evidence>
<keyword evidence="3" id="KW-1185">Reference proteome</keyword>
<evidence type="ECO:0000313" key="3">
    <source>
        <dbReference type="Proteomes" id="UP000190367"/>
    </source>
</evidence>
<sequence length="147" mass="16606">MIWTIKAFDELTVQELYDVLHLRNEVFVVEQQCAYQDLDYSDQKALHLMGRNAEGRLVAYTRLFGPGIKYPEASIGRVITSQLARGTGAGRQLMEKSIATVEAAYGKGPIKIGAQQYLHRFYTSLGFEQTSDTYMEDGIPHIEMVKP</sequence>
<dbReference type="Pfam" id="PF13673">
    <property type="entry name" value="Acetyltransf_10"/>
    <property type="match status" value="1"/>
</dbReference>
<feature type="domain" description="N-acetyltransferase" evidence="1">
    <location>
        <begin position="6"/>
        <end position="147"/>
    </location>
</feature>